<protein>
    <recommendedName>
        <fullName evidence="4">Protein RseC</fullName>
    </recommendedName>
</protein>
<evidence type="ECO:0000313" key="3">
    <source>
        <dbReference type="Proteomes" id="UP000074119"/>
    </source>
</evidence>
<feature type="transmembrane region" description="Helical" evidence="1">
    <location>
        <begin position="77"/>
        <end position="97"/>
    </location>
</feature>
<feature type="transmembrane region" description="Helical" evidence="1">
    <location>
        <begin position="103"/>
        <end position="125"/>
    </location>
</feature>
<dbReference type="EMBL" id="CP014544">
    <property type="protein sequence ID" value="AMO68100.1"/>
    <property type="molecule type" value="Genomic_DNA"/>
</dbReference>
<dbReference type="Proteomes" id="UP000074119">
    <property type="component" value="Chromosome"/>
</dbReference>
<accession>A0A127M4C7</accession>
<dbReference type="PIRSF" id="PIRSF004923">
    <property type="entry name" value="RseC"/>
    <property type="match status" value="1"/>
</dbReference>
<evidence type="ECO:0008006" key="4">
    <source>
        <dbReference type="Google" id="ProtNLM"/>
    </source>
</evidence>
<evidence type="ECO:0000256" key="1">
    <source>
        <dbReference type="SAM" id="Phobius"/>
    </source>
</evidence>
<dbReference type="PANTHER" id="PTHR35867">
    <property type="entry name" value="PROTEIN RSEC"/>
    <property type="match status" value="1"/>
</dbReference>
<proteinExistence type="predicted"/>
<dbReference type="KEGG" id="zal:AZF00_07180"/>
<dbReference type="InterPro" id="IPR007359">
    <property type="entry name" value="SigmaE_reg_RseC_MucC"/>
</dbReference>
<keyword evidence="1" id="KW-0472">Membrane</keyword>
<name>A0A127M4C7_9GAMM</name>
<reference evidence="2 3" key="1">
    <citation type="submission" date="2015-12" db="EMBL/GenBank/DDBJ databases">
        <authorList>
            <person name="Shamseldin A."/>
            <person name="Moawad H."/>
            <person name="Abd El-Rahim W.M."/>
            <person name="Sadowsky M.J."/>
        </authorList>
    </citation>
    <scope>NUCLEOTIDE SEQUENCE [LARGE SCALE GENOMIC DNA]</scope>
    <source>
        <strain evidence="2 3">SM2</strain>
    </source>
</reference>
<sequence length="163" mass="17453">MITETGRVVGIDSDALWVETIQRSTCSSCSAQKGCGQGLMNKAFDGRRNQLRVMLQNQCADDFNLDDQVEICIPERALVGGAMLVYLLPLLTMLISMAVVSQFIAGDVAAAFGALFGFAGGLVVLRTHSQINRNNPVYQPSVLAKKPTSGPQLVSVLNSPHSV</sequence>
<dbReference type="STRING" id="1470434.AZF00_07180"/>
<dbReference type="InterPro" id="IPR026268">
    <property type="entry name" value="RseC"/>
</dbReference>
<keyword evidence="1" id="KW-0812">Transmembrane</keyword>
<dbReference type="AlphaFoldDB" id="A0A127M4C7"/>
<evidence type="ECO:0000313" key="2">
    <source>
        <dbReference type="EMBL" id="AMO68100.1"/>
    </source>
</evidence>
<dbReference type="PANTHER" id="PTHR35867:SF1">
    <property type="entry name" value="PROTEIN RSEC"/>
    <property type="match status" value="1"/>
</dbReference>
<gene>
    <name evidence="2" type="ORF">AZF00_07180</name>
</gene>
<keyword evidence="1" id="KW-1133">Transmembrane helix</keyword>
<organism evidence="2 3">
    <name type="scientific">Zhongshania aliphaticivorans</name>
    <dbReference type="NCBI Taxonomy" id="1470434"/>
    <lineage>
        <taxon>Bacteria</taxon>
        <taxon>Pseudomonadati</taxon>
        <taxon>Pseudomonadota</taxon>
        <taxon>Gammaproteobacteria</taxon>
        <taxon>Cellvibrionales</taxon>
        <taxon>Spongiibacteraceae</taxon>
        <taxon>Zhongshania</taxon>
    </lineage>
</organism>
<dbReference type="RefSeq" id="WP_008247379.1">
    <property type="nucleotide sequence ID" value="NZ_CP014544.1"/>
</dbReference>
<dbReference type="Pfam" id="PF04246">
    <property type="entry name" value="RseC_MucC"/>
    <property type="match status" value="1"/>
</dbReference>